<name>A0A0S4ISP5_BODSA</name>
<reference evidence="2" key="1">
    <citation type="submission" date="2015-09" db="EMBL/GenBank/DDBJ databases">
        <authorList>
            <consortium name="Pathogen Informatics"/>
        </authorList>
    </citation>
    <scope>NUCLEOTIDE SEQUENCE [LARGE SCALE GENOMIC DNA]</scope>
    <source>
        <strain evidence="2">Lake Konstanz</strain>
    </source>
</reference>
<dbReference type="VEuPathDB" id="TriTrypDB:BSAL_54350"/>
<sequence length="167" mass="18272">MGSVCTTFRASEGRRSALSNVQGCRLQTHREGPLPVYVQQRRIAPNPLSANSEMPFPQRNQSRHAAKLGLATVISHRASAGVKNSTASSVPNVGAAWIPPGSVCSSQQRQQHIGARTDTFQSAFPQSPTLNHRRFSMKKFMPLQLPPESISSEDLLSSHFLSPDRII</sequence>
<evidence type="ECO:0000313" key="1">
    <source>
        <dbReference type="EMBL" id="CUE72637.1"/>
    </source>
</evidence>
<protein>
    <submittedName>
        <fullName evidence="1">Uncharacterized protein</fullName>
    </submittedName>
</protein>
<keyword evidence="2" id="KW-1185">Reference proteome</keyword>
<organism evidence="1 2">
    <name type="scientific">Bodo saltans</name>
    <name type="common">Flagellated protozoan</name>
    <dbReference type="NCBI Taxonomy" id="75058"/>
    <lineage>
        <taxon>Eukaryota</taxon>
        <taxon>Discoba</taxon>
        <taxon>Euglenozoa</taxon>
        <taxon>Kinetoplastea</taxon>
        <taxon>Metakinetoplastina</taxon>
        <taxon>Eubodonida</taxon>
        <taxon>Bodonidae</taxon>
        <taxon>Bodo</taxon>
    </lineage>
</organism>
<dbReference type="AlphaFoldDB" id="A0A0S4ISP5"/>
<accession>A0A0S4ISP5</accession>
<dbReference type="Proteomes" id="UP000051952">
    <property type="component" value="Unassembled WGS sequence"/>
</dbReference>
<evidence type="ECO:0000313" key="2">
    <source>
        <dbReference type="Proteomes" id="UP000051952"/>
    </source>
</evidence>
<dbReference type="EMBL" id="CYKH01000132">
    <property type="protein sequence ID" value="CUE72637.1"/>
    <property type="molecule type" value="Genomic_DNA"/>
</dbReference>
<gene>
    <name evidence="1" type="ORF">BSAL_54350</name>
</gene>
<proteinExistence type="predicted"/>